<evidence type="ECO:0000313" key="3">
    <source>
        <dbReference type="Proteomes" id="UP000316628"/>
    </source>
</evidence>
<dbReference type="AlphaFoldDB" id="A0A543JGB1"/>
<keyword evidence="3" id="KW-1185">Reference proteome</keyword>
<dbReference type="RefSeq" id="WP_211363534.1">
    <property type="nucleotide sequence ID" value="NZ_VFPP01000001.1"/>
</dbReference>
<comment type="caution">
    <text evidence="2">The sequence shown here is derived from an EMBL/GenBank/DDBJ whole genome shotgun (WGS) entry which is preliminary data.</text>
</comment>
<protein>
    <recommendedName>
        <fullName evidence="1">DUF6879 domain-containing protein</fullName>
    </recommendedName>
</protein>
<name>A0A543JGB1_9PSEU</name>
<proteinExistence type="predicted"/>
<accession>A0A543JGB1</accession>
<organism evidence="2 3">
    <name type="scientific">Saccharothrix saharensis</name>
    <dbReference type="NCBI Taxonomy" id="571190"/>
    <lineage>
        <taxon>Bacteria</taxon>
        <taxon>Bacillati</taxon>
        <taxon>Actinomycetota</taxon>
        <taxon>Actinomycetes</taxon>
        <taxon>Pseudonocardiales</taxon>
        <taxon>Pseudonocardiaceae</taxon>
        <taxon>Saccharothrix</taxon>
    </lineage>
</organism>
<feature type="domain" description="DUF6879" evidence="1">
    <location>
        <begin position="18"/>
        <end position="180"/>
    </location>
</feature>
<dbReference type="EMBL" id="VFPP01000001">
    <property type="protein sequence ID" value="TQM81862.1"/>
    <property type="molecule type" value="Genomic_DNA"/>
</dbReference>
<evidence type="ECO:0000313" key="2">
    <source>
        <dbReference type="EMBL" id="TQM81862.1"/>
    </source>
</evidence>
<gene>
    <name evidence="2" type="ORF">FHX81_4246</name>
</gene>
<dbReference type="Proteomes" id="UP000316628">
    <property type="component" value="Unassembled WGS sequence"/>
</dbReference>
<dbReference type="Pfam" id="PF21806">
    <property type="entry name" value="DUF6879"/>
    <property type="match status" value="1"/>
</dbReference>
<dbReference type="InterPro" id="IPR049244">
    <property type="entry name" value="DUF6879"/>
</dbReference>
<sequence length="198" mass="22889">MRPGEPHLRAGGNWLAGDDWARVWREFTTSAFRLETLPEYRVAGEDGLLERFRSGLPMPSGFNSAWHERLRSYRSSGRVVQRVRVVTRPPTDYQRSQFEWGYPGNSSAGEDIRVLDQDDDVVRELPAQDFWLFDDRVVVLMHYQDGLQIGRELLADTDPANYVRYKESALAHSTPFHRYLRRESGSLVRTDEDGRTAT</sequence>
<reference evidence="2 3" key="1">
    <citation type="submission" date="2019-06" db="EMBL/GenBank/DDBJ databases">
        <title>Sequencing the genomes of 1000 actinobacteria strains.</title>
        <authorList>
            <person name="Klenk H.-P."/>
        </authorList>
    </citation>
    <scope>NUCLEOTIDE SEQUENCE [LARGE SCALE GENOMIC DNA]</scope>
    <source>
        <strain evidence="2 3">DSM 45456</strain>
    </source>
</reference>
<evidence type="ECO:0000259" key="1">
    <source>
        <dbReference type="Pfam" id="PF21806"/>
    </source>
</evidence>